<dbReference type="InterPro" id="IPR014748">
    <property type="entry name" value="Enoyl-CoA_hydra_C"/>
</dbReference>
<dbReference type="SUPFAM" id="SSF52096">
    <property type="entry name" value="ClpP/crotonase"/>
    <property type="match status" value="1"/>
</dbReference>
<dbReference type="EMBL" id="CP012621">
    <property type="protein sequence ID" value="ATG74589.1"/>
    <property type="molecule type" value="Genomic_DNA"/>
</dbReference>
<dbReference type="PANTHER" id="PTHR11941:SF54">
    <property type="entry name" value="ENOYL-COA HYDRATASE, MITOCHONDRIAL"/>
    <property type="match status" value="1"/>
</dbReference>
<dbReference type="AlphaFoldDB" id="A0A291HR50"/>
<dbReference type="InterPro" id="IPR018376">
    <property type="entry name" value="Enoyl-CoA_hyd/isom_CS"/>
</dbReference>
<dbReference type="Proteomes" id="UP000217763">
    <property type="component" value="Chromosome"/>
</dbReference>
<keyword evidence="5" id="KW-1185">Reference proteome</keyword>
<evidence type="ECO:0000256" key="2">
    <source>
        <dbReference type="ARBA" id="ARBA00023239"/>
    </source>
</evidence>
<dbReference type="GO" id="GO:0006635">
    <property type="term" value="P:fatty acid beta-oxidation"/>
    <property type="evidence" value="ECO:0007669"/>
    <property type="project" value="TreeGrafter"/>
</dbReference>
<dbReference type="PROSITE" id="PS00166">
    <property type="entry name" value="ENOYL_COA_HYDRATASE"/>
    <property type="match status" value="1"/>
</dbReference>
<dbReference type="PANTHER" id="PTHR11941">
    <property type="entry name" value="ENOYL-COA HYDRATASE-RELATED"/>
    <property type="match status" value="1"/>
</dbReference>
<organism evidence="4 5">
    <name type="scientific">Zobellella denitrificans</name>
    <dbReference type="NCBI Taxonomy" id="347534"/>
    <lineage>
        <taxon>Bacteria</taxon>
        <taxon>Pseudomonadati</taxon>
        <taxon>Pseudomonadota</taxon>
        <taxon>Gammaproteobacteria</taxon>
        <taxon>Aeromonadales</taxon>
        <taxon>Aeromonadaceae</taxon>
        <taxon>Zobellella</taxon>
    </lineage>
</organism>
<dbReference type="GO" id="GO:0016836">
    <property type="term" value="F:hydro-lyase activity"/>
    <property type="evidence" value="ECO:0007669"/>
    <property type="project" value="UniProtKB-ARBA"/>
</dbReference>
<evidence type="ECO:0000256" key="3">
    <source>
        <dbReference type="RuleBase" id="RU003707"/>
    </source>
</evidence>
<dbReference type="RefSeq" id="WP_096779579.1">
    <property type="nucleotide sequence ID" value="NZ_CP012621.1"/>
</dbReference>
<dbReference type="Pfam" id="PF00378">
    <property type="entry name" value="ECH_1"/>
    <property type="match status" value="1"/>
</dbReference>
<evidence type="ECO:0000313" key="4">
    <source>
        <dbReference type="EMBL" id="ATG74589.1"/>
    </source>
</evidence>
<dbReference type="Gene3D" id="3.90.226.10">
    <property type="entry name" value="2-enoyl-CoA Hydratase, Chain A, domain 1"/>
    <property type="match status" value="1"/>
</dbReference>
<dbReference type="FunFam" id="3.90.226.10:FF:000009">
    <property type="entry name" value="Carnitinyl-CoA dehydratase"/>
    <property type="match status" value="1"/>
</dbReference>
<accession>A0A291HR50</accession>
<sequence length="258" mass="27830">MTERDILSRLGDDGVLTLSLNRPERRNALRNQSLRELGDALAGAASDERVRAVVLRGEGRGFAAGADLEEMRHLDAVALQQDERPALWARIEAFPKPLIAAVNGFALGAGLELVLHCDLVVAGEGAQLGLPEITLGIMPGAGGTQRLTRQLGQQTAMRMVLTGEPISAERGHELGLVSRVCPPALTDEYAHQLARRIAAQAPLAVRAAKAAVRACQETSLSQGLRQERQAFVWLAATDDRNEGINAFLEKRAPHYRGK</sequence>
<dbReference type="CDD" id="cd06558">
    <property type="entry name" value="crotonase-like"/>
    <property type="match status" value="1"/>
</dbReference>
<keyword evidence="2" id="KW-0456">Lyase</keyword>
<comment type="similarity">
    <text evidence="1 3">Belongs to the enoyl-CoA hydratase/isomerase family.</text>
</comment>
<dbReference type="FunFam" id="1.10.12.10:FF:000001">
    <property type="entry name" value="Probable enoyl-CoA hydratase, mitochondrial"/>
    <property type="match status" value="1"/>
</dbReference>
<name>A0A291HR50_9GAMM</name>
<dbReference type="InterPro" id="IPR001753">
    <property type="entry name" value="Enoyl-CoA_hydra/iso"/>
</dbReference>
<proteinExistence type="inferred from homology"/>
<dbReference type="KEGG" id="zdf:AN401_12610"/>
<protein>
    <submittedName>
        <fullName evidence="4">2,3-dehydroadipyl-CoA hydratase</fullName>
    </submittedName>
</protein>
<evidence type="ECO:0000313" key="5">
    <source>
        <dbReference type="Proteomes" id="UP000217763"/>
    </source>
</evidence>
<dbReference type="InterPro" id="IPR029045">
    <property type="entry name" value="ClpP/crotonase-like_dom_sf"/>
</dbReference>
<reference evidence="5" key="1">
    <citation type="submission" date="2015-09" db="EMBL/GenBank/DDBJ databases">
        <authorList>
            <person name="Shao Z."/>
            <person name="Wang L."/>
        </authorList>
    </citation>
    <scope>NUCLEOTIDE SEQUENCE [LARGE SCALE GENOMIC DNA]</scope>
    <source>
        <strain evidence="5">F13-1</strain>
    </source>
</reference>
<evidence type="ECO:0000256" key="1">
    <source>
        <dbReference type="ARBA" id="ARBA00005254"/>
    </source>
</evidence>
<gene>
    <name evidence="4" type="ORF">AN401_12610</name>
</gene>
<dbReference type="Gene3D" id="1.10.12.10">
    <property type="entry name" value="Lyase 2-enoyl-coa Hydratase, Chain A, domain 2"/>
    <property type="match status" value="1"/>
</dbReference>